<proteinExistence type="predicted"/>
<dbReference type="InterPro" id="IPR011753">
    <property type="entry name" value="DUSAM_dom"/>
</dbReference>
<gene>
    <name evidence="2" type="ORF">JY651_07600</name>
</gene>
<organism evidence="2 3">
    <name type="scientific">Pyxidicoccus parkwayensis</name>
    <dbReference type="NCBI Taxonomy" id="2813578"/>
    <lineage>
        <taxon>Bacteria</taxon>
        <taxon>Pseudomonadati</taxon>
        <taxon>Myxococcota</taxon>
        <taxon>Myxococcia</taxon>
        <taxon>Myxococcales</taxon>
        <taxon>Cystobacterineae</taxon>
        <taxon>Myxococcaceae</taxon>
        <taxon>Pyxidicoccus</taxon>
    </lineage>
</organism>
<dbReference type="EMBL" id="CP071090">
    <property type="protein sequence ID" value="QSQ24797.1"/>
    <property type="molecule type" value="Genomic_DNA"/>
</dbReference>
<evidence type="ECO:0000313" key="2">
    <source>
        <dbReference type="EMBL" id="QSQ24797.1"/>
    </source>
</evidence>
<dbReference type="NCBIfam" id="TIGR02267">
    <property type="entry name" value="DUSAM domain"/>
    <property type="match status" value="1"/>
</dbReference>
<dbReference type="Pfam" id="PF09543">
    <property type="entry name" value="DUF2379"/>
    <property type="match status" value="1"/>
</dbReference>
<dbReference type="Proteomes" id="UP000662747">
    <property type="component" value="Chromosome"/>
</dbReference>
<dbReference type="RefSeq" id="WP_206726358.1">
    <property type="nucleotide sequence ID" value="NZ_CP071090.1"/>
</dbReference>
<name>A0ABX7P2W0_9BACT</name>
<accession>A0ABX7P2W0</accession>
<evidence type="ECO:0000259" key="1">
    <source>
        <dbReference type="Pfam" id="PF09543"/>
    </source>
</evidence>
<evidence type="ECO:0000313" key="3">
    <source>
        <dbReference type="Proteomes" id="UP000662747"/>
    </source>
</evidence>
<reference evidence="2 3" key="1">
    <citation type="submission" date="2021-02" db="EMBL/GenBank/DDBJ databases">
        <title>De Novo genome assembly of isolated myxobacteria.</title>
        <authorList>
            <person name="Stevens D.C."/>
        </authorList>
    </citation>
    <scope>NUCLEOTIDE SEQUENCE [LARGE SCALE GENOMIC DNA]</scope>
    <source>
        <strain evidence="3">SCPEA02</strain>
    </source>
</reference>
<sequence>MSKEIDWDPFRALAQRVLRHGAPLELTDDVRTLLSRTAREVAISDAESALKTNAGALELLSECSRRIQDGSWRLMRALNQMYRHQKTGDFDSARQEMRNVLAVEVVPLYREIAQEQLDDMADEP</sequence>
<feature type="domain" description="DUSAM" evidence="1">
    <location>
        <begin position="6"/>
        <end position="120"/>
    </location>
</feature>
<keyword evidence="3" id="KW-1185">Reference proteome</keyword>
<protein>
    <submittedName>
        <fullName evidence="2">DUSAM domain-containing protein</fullName>
    </submittedName>
</protein>